<evidence type="ECO:0000313" key="2">
    <source>
        <dbReference type="Proteomes" id="UP001234202"/>
    </source>
</evidence>
<accession>A0ACC2XYG3</accession>
<dbReference type="Proteomes" id="UP001234202">
    <property type="component" value="Unassembled WGS sequence"/>
</dbReference>
<gene>
    <name evidence="1" type="ORF">QFC24_000665</name>
</gene>
<protein>
    <submittedName>
        <fullName evidence="1">Uncharacterized protein</fullName>
    </submittedName>
</protein>
<evidence type="ECO:0000313" key="1">
    <source>
        <dbReference type="EMBL" id="KAJ9128372.1"/>
    </source>
</evidence>
<reference evidence="1" key="1">
    <citation type="submission" date="2023-04" db="EMBL/GenBank/DDBJ databases">
        <title>Draft Genome sequencing of Naganishia species isolated from polar environments using Oxford Nanopore Technology.</title>
        <authorList>
            <person name="Leo P."/>
            <person name="Venkateswaran K."/>
        </authorList>
    </citation>
    <scope>NUCLEOTIDE SEQUENCE</scope>
    <source>
        <strain evidence="1">DBVPG 5303</strain>
    </source>
</reference>
<keyword evidence="2" id="KW-1185">Reference proteome</keyword>
<proteinExistence type="predicted"/>
<organism evidence="1 2">
    <name type="scientific">Naganishia onofrii</name>
    <dbReference type="NCBI Taxonomy" id="1851511"/>
    <lineage>
        <taxon>Eukaryota</taxon>
        <taxon>Fungi</taxon>
        <taxon>Dikarya</taxon>
        <taxon>Basidiomycota</taxon>
        <taxon>Agaricomycotina</taxon>
        <taxon>Tremellomycetes</taxon>
        <taxon>Filobasidiales</taxon>
        <taxon>Filobasidiaceae</taxon>
        <taxon>Naganishia</taxon>
    </lineage>
</organism>
<name>A0ACC2XYG3_9TREE</name>
<comment type="caution">
    <text evidence="1">The sequence shown here is derived from an EMBL/GenBank/DDBJ whole genome shotgun (WGS) entry which is preliminary data.</text>
</comment>
<dbReference type="EMBL" id="JASBWV010000001">
    <property type="protein sequence ID" value="KAJ9128372.1"/>
    <property type="molecule type" value="Genomic_DNA"/>
</dbReference>
<sequence>MPLTTVDIHEFTFPSTSSNDTNASRNTDLASFPIPAVDALFSTTDGEWSGWTYDRPRTTWIENRLLPHGIADVDPYIASHLLLLTHRQTTDPAESKGIVAVYPVGSTSVHVTLSAGRKEQNEPSNGLYIRLRKIVASEPAAGGKACVVVVRADSEREVHRVVARAVEEARVWLRGVEEGHKVEREELRPFKGLEETSPLQGLGFCTWSSIGEGVKPTTQNLTQLLTSLSDAAIPIRSFMLDDGWLSTRHYIDSDDGTEHGGQSGWNAALWAFEADPGLGTSIGGVVKVVKELLPSVRDVGVWMTLEGYWKSIHPDSPLARKYRIERYELDRSYMPGITNEPGSVTHLPTGHGVWYLPHPDDAFRFWRDWFAYLKEQGITWVKVDNQASLSFLAGVQGAEAHTGMWQGMTRAARDVWGDDTGRVIYCMSHSERMFNGDAALGVATQDRKLVVRNSDDFGLGWRHNAHQLHIYHNIYQSILTSHLAHVPDADMFMTRAQYPLYHALLRALFPGPMLLSDKQGEHDQAIITSLLAKDKKGNIHVVKSMDTPARPLANRVFPRSSRDEDLPVANGDGKAVLAAVAYRDLHAATIAAWNTRDRDHPGVTKDTLTRMDILDALEVPVVSEKDKDANKAPEKSYILYRHGYANGLPIPDDLRQVALIEPLQEATDDALLSFTLEHTTCEVFTVSELYALSGSDGRKVGVAALGSVDKLAGLSGLKSVDSTNESVTCEAIYDGRLGFIVTCSREPPDEGLHISVDGQEVAFDCMPVEMVREGGEQDLKAFLVSVPIEDSTAGGESWMVKIHVV</sequence>